<dbReference type="AlphaFoldDB" id="A0A4C1VBN4"/>
<keyword evidence="2" id="KW-1185">Reference proteome</keyword>
<evidence type="ECO:0008006" key="3">
    <source>
        <dbReference type="Google" id="ProtNLM"/>
    </source>
</evidence>
<name>A0A4C1VBN4_EUMVA</name>
<reference evidence="1 2" key="1">
    <citation type="journal article" date="2019" name="Commun. Biol.">
        <title>The bagworm genome reveals a unique fibroin gene that provides high tensile strength.</title>
        <authorList>
            <person name="Kono N."/>
            <person name="Nakamura H."/>
            <person name="Ohtoshi R."/>
            <person name="Tomita M."/>
            <person name="Numata K."/>
            <person name="Arakawa K."/>
        </authorList>
    </citation>
    <scope>NUCLEOTIDE SEQUENCE [LARGE SCALE GENOMIC DNA]</scope>
</reference>
<dbReference type="Proteomes" id="UP000299102">
    <property type="component" value="Unassembled WGS sequence"/>
</dbReference>
<sequence>MDKLSVKSFLYADDLAVLASSVCELQTMITKIIDSVKKTDNLSPGLDRVWTTVSELGRQISVSENSYRSRLDYGYERRIHSYTWRREENNSMIDFIIVDDPLRSKVVDTRMYRGVNFGAGGFLVVYQIKGFCQRGQRYV</sequence>
<dbReference type="OrthoDB" id="5549358at2759"/>
<dbReference type="EMBL" id="BGZK01000307">
    <property type="protein sequence ID" value="GBP35677.1"/>
    <property type="molecule type" value="Genomic_DNA"/>
</dbReference>
<gene>
    <name evidence="1" type="ORF">EVAR_75002_1</name>
</gene>
<organism evidence="1 2">
    <name type="scientific">Eumeta variegata</name>
    <name type="common">Bagworm moth</name>
    <name type="synonym">Eumeta japonica</name>
    <dbReference type="NCBI Taxonomy" id="151549"/>
    <lineage>
        <taxon>Eukaryota</taxon>
        <taxon>Metazoa</taxon>
        <taxon>Ecdysozoa</taxon>
        <taxon>Arthropoda</taxon>
        <taxon>Hexapoda</taxon>
        <taxon>Insecta</taxon>
        <taxon>Pterygota</taxon>
        <taxon>Neoptera</taxon>
        <taxon>Endopterygota</taxon>
        <taxon>Lepidoptera</taxon>
        <taxon>Glossata</taxon>
        <taxon>Ditrysia</taxon>
        <taxon>Tineoidea</taxon>
        <taxon>Psychidae</taxon>
        <taxon>Oiketicinae</taxon>
        <taxon>Eumeta</taxon>
    </lineage>
</organism>
<evidence type="ECO:0000313" key="2">
    <source>
        <dbReference type="Proteomes" id="UP000299102"/>
    </source>
</evidence>
<accession>A0A4C1VBN4</accession>
<evidence type="ECO:0000313" key="1">
    <source>
        <dbReference type="EMBL" id="GBP35677.1"/>
    </source>
</evidence>
<comment type="caution">
    <text evidence="1">The sequence shown here is derived from an EMBL/GenBank/DDBJ whole genome shotgun (WGS) entry which is preliminary data.</text>
</comment>
<protein>
    <recommendedName>
        <fullName evidence="3">Reverse transcriptase domain-containing protein</fullName>
    </recommendedName>
</protein>
<proteinExistence type="predicted"/>